<evidence type="ECO:0000313" key="1">
    <source>
        <dbReference type="EMBL" id="KAJ7087644.1"/>
    </source>
</evidence>
<sequence>MPTDTETPPEDYVALFSRLSKTWNDAAITNNYKAMQKLRREARKEPLRAGLRFTLPLKIPAQNPNSGSRPVPFVSTTEPATLELVEALQTGVDKTSQIWTARVMETPETVLVMKIVQLSMCVNPDLDHFFWGDWEYPPDFAPREAWVYARLRVLQGLYVPYFFGIHKVSTPSKETAGVLVLEYIPGQTIESFCQAEALDGVFISVRLSCLS</sequence>
<protein>
    <submittedName>
        <fullName evidence="1">Uncharacterized protein</fullName>
    </submittedName>
</protein>
<dbReference type="Proteomes" id="UP001222325">
    <property type="component" value="Unassembled WGS sequence"/>
</dbReference>
<dbReference type="EMBL" id="JARJCN010000028">
    <property type="protein sequence ID" value="KAJ7087644.1"/>
    <property type="molecule type" value="Genomic_DNA"/>
</dbReference>
<accession>A0AAD6U3Z5</accession>
<gene>
    <name evidence="1" type="ORF">B0H15DRAFT_781278</name>
</gene>
<dbReference type="AlphaFoldDB" id="A0AAD6U3Z5"/>
<proteinExistence type="predicted"/>
<evidence type="ECO:0000313" key="2">
    <source>
        <dbReference type="Proteomes" id="UP001222325"/>
    </source>
</evidence>
<reference evidence="1" key="1">
    <citation type="submission" date="2023-03" db="EMBL/GenBank/DDBJ databases">
        <title>Massive genome expansion in bonnet fungi (Mycena s.s.) driven by repeated elements and novel gene families across ecological guilds.</title>
        <authorList>
            <consortium name="Lawrence Berkeley National Laboratory"/>
            <person name="Harder C.B."/>
            <person name="Miyauchi S."/>
            <person name="Viragh M."/>
            <person name="Kuo A."/>
            <person name="Thoen E."/>
            <person name="Andreopoulos B."/>
            <person name="Lu D."/>
            <person name="Skrede I."/>
            <person name="Drula E."/>
            <person name="Henrissat B."/>
            <person name="Morin E."/>
            <person name="Kohler A."/>
            <person name="Barry K."/>
            <person name="LaButti K."/>
            <person name="Morin E."/>
            <person name="Salamov A."/>
            <person name="Lipzen A."/>
            <person name="Mereny Z."/>
            <person name="Hegedus B."/>
            <person name="Baldrian P."/>
            <person name="Stursova M."/>
            <person name="Weitz H."/>
            <person name="Taylor A."/>
            <person name="Grigoriev I.V."/>
            <person name="Nagy L.G."/>
            <person name="Martin F."/>
            <person name="Kauserud H."/>
        </authorList>
    </citation>
    <scope>NUCLEOTIDE SEQUENCE</scope>
    <source>
        <strain evidence="1">CBHHK173m</strain>
    </source>
</reference>
<organism evidence="1 2">
    <name type="scientific">Mycena belliarum</name>
    <dbReference type="NCBI Taxonomy" id="1033014"/>
    <lineage>
        <taxon>Eukaryota</taxon>
        <taxon>Fungi</taxon>
        <taxon>Dikarya</taxon>
        <taxon>Basidiomycota</taxon>
        <taxon>Agaricomycotina</taxon>
        <taxon>Agaricomycetes</taxon>
        <taxon>Agaricomycetidae</taxon>
        <taxon>Agaricales</taxon>
        <taxon>Marasmiineae</taxon>
        <taxon>Mycenaceae</taxon>
        <taxon>Mycena</taxon>
    </lineage>
</organism>
<comment type="caution">
    <text evidence="1">The sequence shown here is derived from an EMBL/GenBank/DDBJ whole genome shotgun (WGS) entry which is preliminary data.</text>
</comment>
<name>A0AAD6U3Z5_9AGAR</name>
<keyword evidence="2" id="KW-1185">Reference proteome</keyword>